<dbReference type="GO" id="GO:0004582">
    <property type="term" value="F:dolichyl-phosphate beta-D-mannosyltransferase activity"/>
    <property type="evidence" value="ECO:0007669"/>
    <property type="project" value="InterPro"/>
</dbReference>
<dbReference type="KEGG" id="dmm:dnm_008390"/>
<dbReference type="GO" id="GO:0009247">
    <property type="term" value="P:glycolipid biosynthetic process"/>
    <property type="evidence" value="ECO:0007669"/>
    <property type="project" value="TreeGrafter"/>
</dbReference>
<dbReference type="InterPro" id="IPR001173">
    <property type="entry name" value="Glyco_trans_2-like"/>
</dbReference>
<reference evidence="5" key="1">
    <citation type="journal article" date="2021" name="Microb. Physiol.">
        <title>Proteogenomic Insights into the Physiology of Marine, Sulfate-Reducing, Filamentous Desulfonema limicola and Desulfonema magnum.</title>
        <authorList>
            <person name="Schnaars V."/>
            <person name="Wohlbrand L."/>
            <person name="Scheve S."/>
            <person name="Hinrichs C."/>
            <person name="Reinhardt R."/>
            <person name="Rabus R."/>
        </authorList>
    </citation>
    <scope>NUCLEOTIDE SEQUENCE</scope>
    <source>
        <strain evidence="5">4be13</strain>
    </source>
</reference>
<dbReference type="RefSeq" id="WP_207681144.1">
    <property type="nucleotide sequence ID" value="NZ_CP061800.1"/>
</dbReference>
<dbReference type="FunFam" id="3.90.550.10:FF:000122">
    <property type="entry name" value="Dolichol-phosphate mannosyltransferase subunit 1"/>
    <property type="match status" value="1"/>
</dbReference>
<dbReference type="Pfam" id="PF00535">
    <property type="entry name" value="Glycos_transf_2"/>
    <property type="match status" value="1"/>
</dbReference>
<sequence length="255" mass="28475">MNDNCMGNGTIVCLPTYNEAANLPRITEAILGTLPQASVFVIDDNSPDGTGDIADQMAQENPQISVLHRTCKQGLGRAYLNGFRTVLNNPDIRLIVQMDADFSHPPDRLPVMIQAADEADLVIGSRYISGGDTQNWGVFRRLISGLGSLYARLWLGMPVRDVTGGFKVWRRDLLEHILNYPIDSGGFVFQIETTFLAFQSDARITEVPILFTDRHAGRSKMNAGIAFEAFGKLPLIRWHNRHEKNKHQKANNIRT</sequence>
<dbReference type="EMBL" id="CP061800">
    <property type="protein sequence ID" value="QTA84838.1"/>
    <property type="molecule type" value="Genomic_DNA"/>
</dbReference>
<keyword evidence="3" id="KW-0808">Transferase</keyword>
<evidence type="ECO:0000256" key="3">
    <source>
        <dbReference type="ARBA" id="ARBA00022679"/>
    </source>
</evidence>
<dbReference type="PANTHER" id="PTHR43398:SF1">
    <property type="entry name" value="DOLICHOL-PHOSPHATE MANNOSYLTRANSFERASE SUBUNIT 1"/>
    <property type="match status" value="1"/>
</dbReference>
<comment type="similarity">
    <text evidence="1">Belongs to the glycosyltransferase 2 family.</text>
</comment>
<evidence type="ECO:0000313" key="6">
    <source>
        <dbReference type="Proteomes" id="UP000663722"/>
    </source>
</evidence>
<organism evidence="5 6">
    <name type="scientific">Desulfonema magnum</name>
    <dbReference type="NCBI Taxonomy" id="45655"/>
    <lineage>
        <taxon>Bacteria</taxon>
        <taxon>Pseudomonadati</taxon>
        <taxon>Thermodesulfobacteriota</taxon>
        <taxon>Desulfobacteria</taxon>
        <taxon>Desulfobacterales</taxon>
        <taxon>Desulfococcaceae</taxon>
        <taxon>Desulfonema</taxon>
    </lineage>
</organism>
<dbReference type="InterPro" id="IPR029044">
    <property type="entry name" value="Nucleotide-diphossugar_trans"/>
</dbReference>
<evidence type="ECO:0000313" key="5">
    <source>
        <dbReference type="EMBL" id="QTA84838.1"/>
    </source>
</evidence>
<feature type="domain" description="Glycosyltransferase 2-like" evidence="4">
    <location>
        <begin position="12"/>
        <end position="177"/>
    </location>
</feature>
<evidence type="ECO:0000259" key="4">
    <source>
        <dbReference type="Pfam" id="PF00535"/>
    </source>
</evidence>
<dbReference type="PANTHER" id="PTHR43398">
    <property type="entry name" value="DOLICHOL-PHOSPHATE MANNOSYLTRANSFERASE SUBUNIT 1"/>
    <property type="match status" value="1"/>
</dbReference>
<dbReference type="InterPro" id="IPR039528">
    <property type="entry name" value="DPM1-like"/>
</dbReference>
<accession>A0A975GLH9</accession>
<proteinExistence type="inferred from homology"/>
<keyword evidence="6" id="KW-1185">Reference proteome</keyword>
<dbReference type="AlphaFoldDB" id="A0A975GLH9"/>
<dbReference type="GO" id="GO:0016020">
    <property type="term" value="C:membrane"/>
    <property type="evidence" value="ECO:0007669"/>
    <property type="project" value="GOC"/>
</dbReference>
<evidence type="ECO:0000256" key="2">
    <source>
        <dbReference type="ARBA" id="ARBA00022676"/>
    </source>
</evidence>
<dbReference type="CDD" id="cd06442">
    <property type="entry name" value="DPM1_like"/>
    <property type="match status" value="1"/>
</dbReference>
<name>A0A975GLH9_9BACT</name>
<keyword evidence="2" id="KW-0328">Glycosyltransferase</keyword>
<dbReference type="Gene3D" id="3.90.550.10">
    <property type="entry name" value="Spore Coat Polysaccharide Biosynthesis Protein SpsA, Chain A"/>
    <property type="match status" value="1"/>
</dbReference>
<gene>
    <name evidence="5" type="ORF">dnm_008390</name>
</gene>
<evidence type="ECO:0000256" key="1">
    <source>
        <dbReference type="ARBA" id="ARBA00006739"/>
    </source>
</evidence>
<dbReference type="SUPFAM" id="SSF53448">
    <property type="entry name" value="Nucleotide-diphospho-sugar transferases"/>
    <property type="match status" value="1"/>
</dbReference>
<dbReference type="Proteomes" id="UP000663722">
    <property type="component" value="Chromosome"/>
</dbReference>
<protein>
    <submittedName>
        <fullName evidence="5">Glycosyltransferase</fullName>
    </submittedName>
</protein>